<dbReference type="Proteomes" id="UP000502706">
    <property type="component" value="Chromosome"/>
</dbReference>
<dbReference type="AlphaFoldDB" id="A0A6G8Q1I4"/>
<organism evidence="1 2">
    <name type="scientific">Rubrobacter marinus</name>
    <dbReference type="NCBI Taxonomy" id="2653852"/>
    <lineage>
        <taxon>Bacteria</taxon>
        <taxon>Bacillati</taxon>
        <taxon>Actinomycetota</taxon>
        <taxon>Rubrobacteria</taxon>
        <taxon>Rubrobacterales</taxon>
        <taxon>Rubrobacteraceae</taxon>
        <taxon>Rubrobacter</taxon>
    </lineage>
</organism>
<proteinExistence type="predicted"/>
<protein>
    <submittedName>
        <fullName evidence="1">Uncharacterized protein</fullName>
    </submittedName>
</protein>
<accession>A0A6G8Q1I4</accession>
<dbReference type="EMBL" id="CP045121">
    <property type="protein sequence ID" value="QIN80332.1"/>
    <property type="molecule type" value="Genomic_DNA"/>
</dbReference>
<evidence type="ECO:0000313" key="2">
    <source>
        <dbReference type="Proteomes" id="UP000502706"/>
    </source>
</evidence>
<gene>
    <name evidence="1" type="ORF">GBA65_19435</name>
</gene>
<dbReference type="KEGG" id="rmar:GBA65_19435"/>
<keyword evidence="2" id="KW-1185">Reference proteome</keyword>
<evidence type="ECO:0000313" key="1">
    <source>
        <dbReference type="EMBL" id="QIN80332.1"/>
    </source>
</evidence>
<reference evidence="1 2" key="1">
    <citation type="submission" date="2019-10" db="EMBL/GenBank/DDBJ databases">
        <title>Rubrobacter sp nov SCSIO 52915 isolated from a deep-sea sediment in the South China Sea.</title>
        <authorList>
            <person name="Chen R.W."/>
        </authorList>
    </citation>
    <scope>NUCLEOTIDE SEQUENCE [LARGE SCALE GENOMIC DNA]</scope>
    <source>
        <strain evidence="1 2">SCSIO 52915</strain>
    </source>
</reference>
<sequence length="83" mass="9470">MSGIPNLPLGVTSRICTVCEDEVPEEHYVVGHLLTPLTLAVCYECFSWRDTWDDLADAYFFDHVNRWQGLRKGEFGDERPPGP</sequence>
<name>A0A6G8Q1I4_9ACTN</name>
<dbReference type="RefSeq" id="WP_166398003.1">
    <property type="nucleotide sequence ID" value="NZ_CP045121.1"/>
</dbReference>